<dbReference type="PROSITE" id="PS50011">
    <property type="entry name" value="PROTEIN_KINASE_DOM"/>
    <property type="match status" value="1"/>
</dbReference>
<evidence type="ECO:0000313" key="3">
    <source>
        <dbReference type="EMBL" id="CAI2168080.1"/>
    </source>
</evidence>
<name>A0A9W4SG03_9GLOM</name>
<dbReference type="Proteomes" id="UP001153678">
    <property type="component" value="Unassembled WGS sequence"/>
</dbReference>
<dbReference type="SUPFAM" id="SSF56112">
    <property type="entry name" value="Protein kinase-like (PK-like)"/>
    <property type="match status" value="1"/>
</dbReference>
<dbReference type="AlphaFoldDB" id="A0A9W4SG03"/>
<keyword evidence="1" id="KW-1133">Transmembrane helix</keyword>
<keyword evidence="1" id="KW-0472">Membrane</keyword>
<evidence type="ECO:0000313" key="4">
    <source>
        <dbReference type="Proteomes" id="UP001153678"/>
    </source>
</evidence>
<dbReference type="InterPro" id="IPR011009">
    <property type="entry name" value="Kinase-like_dom_sf"/>
</dbReference>
<dbReference type="InterPro" id="IPR000719">
    <property type="entry name" value="Prot_kinase_dom"/>
</dbReference>
<evidence type="ECO:0000256" key="1">
    <source>
        <dbReference type="SAM" id="Phobius"/>
    </source>
</evidence>
<feature type="domain" description="Protein kinase" evidence="2">
    <location>
        <begin position="1"/>
        <end position="204"/>
    </location>
</feature>
<evidence type="ECO:0000259" key="2">
    <source>
        <dbReference type="PROSITE" id="PS50011"/>
    </source>
</evidence>
<feature type="transmembrane region" description="Helical" evidence="1">
    <location>
        <begin position="44"/>
        <end position="64"/>
    </location>
</feature>
<sequence>MIALKSVDLSKAPSYVLEEMQKEVEIYKDLVDIQGNYIPKLVCYGYYGGGMSFVIGMTIVGTSLSEQKIKKRQKTRAIRGLEAIHKHGILHNDIQEENILINDNVNPASPITQDKESRSHKKKEAENIVQDVFDFTMDGSEKKHMTEISLTGREENNCQEKIESQGGLAELSSSDVLQNINRLYENACTAENERVKANQAEILC</sequence>
<dbReference type="PANTHER" id="PTHR37171:SF1">
    <property type="entry name" value="SERINE_THREONINE-PROTEIN KINASE YRZF-RELATED"/>
    <property type="match status" value="1"/>
</dbReference>
<protein>
    <submittedName>
        <fullName evidence="3">9404_t:CDS:1</fullName>
    </submittedName>
</protein>
<dbReference type="GO" id="GO:0004672">
    <property type="term" value="F:protein kinase activity"/>
    <property type="evidence" value="ECO:0007669"/>
    <property type="project" value="InterPro"/>
</dbReference>
<dbReference type="GO" id="GO:0005524">
    <property type="term" value="F:ATP binding"/>
    <property type="evidence" value="ECO:0007669"/>
    <property type="project" value="InterPro"/>
</dbReference>
<keyword evidence="1" id="KW-0812">Transmembrane</keyword>
<comment type="caution">
    <text evidence="3">The sequence shown here is derived from an EMBL/GenBank/DDBJ whole genome shotgun (WGS) entry which is preliminary data.</text>
</comment>
<keyword evidence="4" id="KW-1185">Reference proteome</keyword>
<proteinExistence type="predicted"/>
<gene>
    <name evidence="3" type="ORF">FWILDA_LOCUS3405</name>
</gene>
<dbReference type="EMBL" id="CAMKVN010000452">
    <property type="protein sequence ID" value="CAI2168080.1"/>
    <property type="molecule type" value="Genomic_DNA"/>
</dbReference>
<reference evidence="3" key="1">
    <citation type="submission" date="2022-08" db="EMBL/GenBank/DDBJ databases">
        <authorList>
            <person name="Kallberg Y."/>
            <person name="Tangrot J."/>
            <person name="Rosling A."/>
        </authorList>
    </citation>
    <scope>NUCLEOTIDE SEQUENCE</scope>
    <source>
        <strain evidence="3">Wild A</strain>
    </source>
</reference>
<dbReference type="Gene3D" id="1.10.510.10">
    <property type="entry name" value="Transferase(Phosphotransferase) domain 1"/>
    <property type="match status" value="1"/>
</dbReference>
<dbReference type="InterPro" id="IPR052396">
    <property type="entry name" value="Meiotic_Drive_Suppr_Kinase"/>
</dbReference>
<dbReference type="PANTHER" id="PTHR37171">
    <property type="entry name" value="SERINE/THREONINE-PROTEIN KINASE YRZF-RELATED"/>
    <property type="match status" value="1"/>
</dbReference>
<dbReference type="OrthoDB" id="2437166at2759"/>
<accession>A0A9W4SG03</accession>
<organism evidence="3 4">
    <name type="scientific">Funneliformis geosporum</name>
    <dbReference type="NCBI Taxonomy" id="1117311"/>
    <lineage>
        <taxon>Eukaryota</taxon>
        <taxon>Fungi</taxon>
        <taxon>Fungi incertae sedis</taxon>
        <taxon>Mucoromycota</taxon>
        <taxon>Glomeromycotina</taxon>
        <taxon>Glomeromycetes</taxon>
        <taxon>Glomerales</taxon>
        <taxon>Glomeraceae</taxon>
        <taxon>Funneliformis</taxon>
    </lineage>
</organism>